<feature type="region of interest" description="Disordered" evidence="1">
    <location>
        <begin position="281"/>
        <end position="318"/>
    </location>
</feature>
<reference evidence="2 3" key="1">
    <citation type="submission" date="2014-06" db="EMBL/GenBank/DDBJ databases">
        <title>Evolutionary Origins and Diversification of the Mycorrhizal Mutualists.</title>
        <authorList>
            <consortium name="DOE Joint Genome Institute"/>
            <consortium name="Mycorrhizal Genomics Consortium"/>
            <person name="Kohler A."/>
            <person name="Kuo A."/>
            <person name="Nagy L.G."/>
            <person name="Floudas D."/>
            <person name="Copeland A."/>
            <person name="Barry K.W."/>
            <person name="Cichocki N."/>
            <person name="Veneault-Fourrey C."/>
            <person name="LaButti K."/>
            <person name="Lindquist E.A."/>
            <person name="Lipzen A."/>
            <person name="Lundell T."/>
            <person name="Morin E."/>
            <person name="Murat C."/>
            <person name="Riley R."/>
            <person name="Ohm R."/>
            <person name="Sun H."/>
            <person name="Tunlid A."/>
            <person name="Henrissat B."/>
            <person name="Grigoriev I.V."/>
            <person name="Hibbett D.S."/>
            <person name="Martin F."/>
        </authorList>
    </citation>
    <scope>NUCLEOTIDE SEQUENCE [LARGE SCALE GENOMIC DNA]</scope>
    <source>
        <strain evidence="2 3">SS14</strain>
    </source>
</reference>
<dbReference type="Proteomes" id="UP000054279">
    <property type="component" value="Unassembled WGS sequence"/>
</dbReference>
<evidence type="ECO:0000313" key="3">
    <source>
        <dbReference type="Proteomes" id="UP000054279"/>
    </source>
</evidence>
<feature type="compositionally biased region" description="Low complexity" evidence="1">
    <location>
        <begin position="291"/>
        <end position="318"/>
    </location>
</feature>
<evidence type="ECO:0000256" key="1">
    <source>
        <dbReference type="SAM" id="MobiDB-lite"/>
    </source>
</evidence>
<accession>A0A0C9V951</accession>
<gene>
    <name evidence="2" type="ORF">M422DRAFT_70311</name>
</gene>
<protein>
    <submittedName>
        <fullName evidence="2">Uncharacterized protein</fullName>
    </submittedName>
</protein>
<evidence type="ECO:0000313" key="2">
    <source>
        <dbReference type="EMBL" id="KIJ34000.1"/>
    </source>
</evidence>
<keyword evidence="3" id="KW-1185">Reference proteome</keyword>
<dbReference type="AlphaFoldDB" id="A0A0C9V951"/>
<name>A0A0C9V951_SPHS4</name>
<sequence length="597" mass="65342">MVHPAVDYATQLALARPWQGACPSIGSVGYLLNGAWVELTNIRDKEHEFGTLQHATLHASQPLVSANVKKIKAGFGAGSDCSPAGAMARFNFQCTKEKGALLVLGDDADQYDVIKRKFFKDALKNNYEGWFRAAEDDNDELSLGDIILVTGHDKTSKWMNAVFHEGASEFSLDITLGAPGIASAAVNLELSSSQVRQIDRNWGPITCICFANHISTNSDTSSIAGLARPFLALQGAFPTADVPQTTRDQCVFLRGCKILDRQSWQKLFNYKKKKSVFTELDLPNQDDASPGGSSSNGSGSSSSSGGLGSRSSSGGSGSSSTLSFTTFSSLFLGSAETRTPSIISHLEAVECHSERNDEMENHLRLELLESSVDSDSDSSASDHDTSGPDYDSSGFSDTGEPMYEDKLRDPLLLLLMYILERCDAELAIADHYDLATLDIKDFTSPTEFVRELYELSPPILIKEGVATLALDNIFQCDSIDSLEDITATGFDINDAESISYEETFGSNSPEDSDRIGLTKPPTLKISSIRDQQSEDDQECVRTKSQEYQITPEPFESEVHGCCLNHNDYILCVCLKDSPIDEEEHIKYDVQTRFVDIY</sequence>
<organism evidence="2 3">
    <name type="scientific">Sphaerobolus stellatus (strain SS14)</name>
    <dbReference type="NCBI Taxonomy" id="990650"/>
    <lineage>
        <taxon>Eukaryota</taxon>
        <taxon>Fungi</taxon>
        <taxon>Dikarya</taxon>
        <taxon>Basidiomycota</taxon>
        <taxon>Agaricomycotina</taxon>
        <taxon>Agaricomycetes</taxon>
        <taxon>Phallomycetidae</taxon>
        <taxon>Geastrales</taxon>
        <taxon>Sphaerobolaceae</taxon>
        <taxon>Sphaerobolus</taxon>
    </lineage>
</organism>
<proteinExistence type="predicted"/>
<dbReference type="HOGENOM" id="CLU_457210_0_0_1"/>
<dbReference type="EMBL" id="KN837205">
    <property type="protein sequence ID" value="KIJ34000.1"/>
    <property type="molecule type" value="Genomic_DNA"/>
</dbReference>
<dbReference type="OrthoDB" id="3222453at2759"/>
<feature type="region of interest" description="Disordered" evidence="1">
    <location>
        <begin position="371"/>
        <end position="401"/>
    </location>
</feature>